<dbReference type="InterPro" id="IPR017853">
    <property type="entry name" value="GH"/>
</dbReference>
<keyword evidence="3" id="KW-1185">Reference proteome</keyword>
<keyword evidence="1" id="KW-1133">Transmembrane helix</keyword>
<accession>A0A927CA79</accession>
<reference evidence="2" key="1">
    <citation type="submission" date="2020-09" db="EMBL/GenBank/DDBJ databases">
        <title>A novel bacterium of genus Paenibacillus, isolated from South China Sea.</title>
        <authorList>
            <person name="Huang H."/>
            <person name="Mo K."/>
            <person name="Hu Y."/>
        </authorList>
    </citation>
    <scope>NUCLEOTIDE SEQUENCE</scope>
    <source>
        <strain evidence="2">IB182363</strain>
    </source>
</reference>
<keyword evidence="1" id="KW-0812">Transmembrane</keyword>
<feature type="transmembrane region" description="Helical" evidence="1">
    <location>
        <begin position="7"/>
        <end position="28"/>
    </location>
</feature>
<protein>
    <recommendedName>
        <fullName evidence="4">Family 2 glycosyl transferase</fullName>
    </recommendedName>
</protein>
<organism evidence="2 3">
    <name type="scientific">Paenibacillus oceani</name>
    <dbReference type="NCBI Taxonomy" id="2772510"/>
    <lineage>
        <taxon>Bacteria</taxon>
        <taxon>Bacillati</taxon>
        <taxon>Bacillota</taxon>
        <taxon>Bacilli</taxon>
        <taxon>Bacillales</taxon>
        <taxon>Paenibacillaceae</taxon>
        <taxon>Paenibacillus</taxon>
    </lineage>
</organism>
<evidence type="ECO:0000256" key="1">
    <source>
        <dbReference type="SAM" id="Phobius"/>
    </source>
</evidence>
<dbReference type="Proteomes" id="UP000639396">
    <property type="component" value="Unassembled WGS sequence"/>
</dbReference>
<dbReference type="Gene3D" id="3.20.20.80">
    <property type="entry name" value="Glycosidases"/>
    <property type="match status" value="2"/>
</dbReference>
<evidence type="ECO:0000313" key="3">
    <source>
        <dbReference type="Proteomes" id="UP000639396"/>
    </source>
</evidence>
<proteinExistence type="predicted"/>
<comment type="caution">
    <text evidence="2">The sequence shown here is derived from an EMBL/GenBank/DDBJ whole genome shotgun (WGS) entry which is preliminary data.</text>
</comment>
<name>A0A927CA79_9BACL</name>
<dbReference type="RefSeq" id="WP_190929923.1">
    <property type="nucleotide sequence ID" value="NZ_JACXJA010000028.1"/>
</dbReference>
<dbReference type="AlphaFoldDB" id="A0A927CA79"/>
<sequence>MNANKGWLYRLPKWILPIVVALAVWHYWPVKQVESVEHADGSRMKFRTNGDSLEQYMDGQWSPFFVKGVNVGAAMPGHDPGDLPISKETYRKWFAQIADLGSNVIRVYTILRPEFYEALVEYNEEHRDHPLYFIQGVWAPEEDLAEKRDAFNPDIYDQFESEVADAVNVVYGNADIPEKFGKASGAYRVNAGPYLMAWHIGTEWDPIAVRDTNDKHAEKWTEPFVGDRVSAKPGASPFENWLAVMLDGLAVREAQYGWQHPLTFTNWVTTDPLTHPGEVLIEEDLVGIDANHVGPVDWAAGYFASFHAYPYYPDFFRFDETLRDIPDESGNPNTYRSYLRQLKAHFPDMPVMITEFGVPSSLGIAHVGTLGRDQGGHNETEQGRINASLMKDIFDEGMAGAIVFSWQDEWFKRTWNTMDYELPASRRKLWTNVLTNEQKFGLLGMFSSKDGPLIIDGDDKDWEKLKSGDKQKLNAGAPGYKELWMTHDEAYVYLLAKLDQPFDPKQRKLYMGVDTIAGGNKHGKELAGRQLDEGLEALISLGAAEESEVRLAANYDFHTRLYGKKYGMFEVGPEALQDDSGVFAPWKLSVSLELIPPDTRKYHPFEEVPVGQLKRGTNNPDLPSADSLVMWEAKGNTVELRIPWMLLGFTDPSSLQVMSYADKDGKFASTDTKGIRLVPWIADMATGEAVGLEDTSSGGMFPVSRLPVYSWNPWEEVGYVERLKASYGMMKQAFGEMGGNVPAQDGR</sequence>
<keyword evidence="1" id="KW-0472">Membrane</keyword>
<gene>
    <name evidence="2" type="ORF">IDH45_20145</name>
</gene>
<evidence type="ECO:0000313" key="2">
    <source>
        <dbReference type="EMBL" id="MBD2864299.1"/>
    </source>
</evidence>
<dbReference type="SUPFAM" id="SSF51445">
    <property type="entry name" value="(Trans)glycosidases"/>
    <property type="match status" value="1"/>
</dbReference>
<dbReference type="EMBL" id="JACXJA010000028">
    <property type="protein sequence ID" value="MBD2864299.1"/>
    <property type="molecule type" value="Genomic_DNA"/>
</dbReference>
<evidence type="ECO:0008006" key="4">
    <source>
        <dbReference type="Google" id="ProtNLM"/>
    </source>
</evidence>